<sequence>MKVDPAVQRRLLDLAEIDAELSRIAHRRANLAELDEVAKAEKSLRANQDAHVAAQTALADLSKEVERQEREVEAVRERADRDRKLMESGSVSAKQLTDVEHELETLQRRQSALEDDLLELMERREATEQEERNAAEKVAADESTLSEAKARKDEALTDLDTSMARRESDRAALLEELPEALVERYDRVRKSRGIGAGLLRYRRCGACQLELDHSALSEIKNAADDEIVSCENCGAILVRTAESGT</sequence>
<organism evidence="4 5">
    <name type="scientific">Haloechinothrix aidingensis</name>
    <dbReference type="NCBI Taxonomy" id="2752311"/>
    <lineage>
        <taxon>Bacteria</taxon>
        <taxon>Bacillati</taxon>
        <taxon>Actinomycetota</taxon>
        <taxon>Actinomycetes</taxon>
        <taxon>Pseudonocardiales</taxon>
        <taxon>Pseudonocardiaceae</taxon>
        <taxon>Haloechinothrix</taxon>
    </lineage>
</organism>
<dbReference type="AlphaFoldDB" id="A0A838AFP3"/>
<evidence type="ECO:0000313" key="4">
    <source>
        <dbReference type="EMBL" id="MBA0127938.1"/>
    </source>
</evidence>
<proteinExistence type="predicted"/>
<gene>
    <name evidence="4" type="ORF">H0B56_20530</name>
</gene>
<feature type="region of interest" description="Disordered" evidence="1">
    <location>
        <begin position="125"/>
        <end position="163"/>
    </location>
</feature>
<comment type="caution">
    <text evidence="4">The sequence shown here is derived from an EMBL/GenBank/DDBJ whole genome shotgun (WGS) entry which is preliminary data.</text>
</comment>
<evidence type="ECO:0000259" key="2">
    <source>
        <dbReference type="Pfam" id="PF02591"/>
    </source>
</evidence>
<protein>
    <recommendedName>
        <fullName evidence="6">C4-type zinc ribbon domain-containing protein</fullName>
    </recommendedName>
</protein>
<feature type="domain" description="CT398-like coiled coil hairpin" evidence="3">
    <location>
        <begin position="14"/>
        <end position="193"/>
    </location>
</feature>
<dbReference type="PANTHER" id="PTHR39082">
    <property type="entry name" value="PHOSPHOLIPASE C-BETA-2-RELATED"/>
    <property type="match status" value="1"/>
</dbReference>
<keyword evidence="5" id="KW-1185">Reference proteome</keyword>
<dbReference type="Pfam" id="PF24481">
    <property type="entry name" value="CT398_CC"/>
    <property type="match status" value="1"/>
</dbReference>
<evidence type="ECO:0000256" key="1">
    <source>
        <dbReference type="SAM" id="MobiDB-lite"/>
    </source>
</evidence>
<dbReference type="PANTHER" id="PTHR39082:SF1">
    <property type="entry name" value="SCAVENGER RECEPTOR CLASS A MEMBER 3"/>
    <property type="match status" value="1"/>
</dbReference>
<name>A0A838AFP3_9PSEU</name>
<reference evidence="4 5" key="1">
    <citation type="submission" date="2020-07" db="EMBL/GenBank/DDBJ databases">
        <title>Genome of Haloechinothrix sp.</title>
        <authorList>
            <person name="Tang S.-K."/>
            <person name="Yang L."/>
            <person name="Zhu W.-Y."/>
        </authorList>
    </citation>
    <scope>NUCLEOTIDE SEQUENCE [LARGE SCALE GENOMIC DNA]</scope>
    <source>
        <strain evidence="4 5">YIM 98757</strain>
    </source>
</reference>
<feature type="compositionally biased region" description="Basic and acidic residues" evidence="1">
    <location>
        <begin position="72"/>
        <end position="86"/>
    </location>
</feature>
<dbReference type="RefSeq" id="WP_180894755.1">
    <property type="nucleotide sequence ID" value="NZ_JACCKD010000009.1"/>
</dbReference>
<evidence type="ECO:0000313" key="5">
    <source>
        <dbReference type="Proteomes" id="UP000582974"/>
    </source>
</evidence>
<accession>A0A838AFP3</accession>
<dbReference type="EMBL" id="JACCKD010000009">
    <property type="protein sequence ID" value="MBA0127938.1"/>
    <property type="molecule type" value="Genomic_DNA"/>
</dbReference>
<dbReference type="Pfam" id="PF02591">
    <property type="entry name" value="Zn_ribbon_9"/>
    <property type="match status" value="1"/>
</dbReference>
<dbReference type="InterPro" id="IPR056003">
    <property type="entry name" value="CT398_CC_hairpin"/>
</dbReference>
<dbReference type="Proteomes" id="UP000582974">
    <property type="component" value="Unassembled WGS sequence"/>
</dbReference>
<dbReference type="Gene3D" id="1.10.287.1490">
    <property type="match status" value="1"/>
</dbReference>
<feature type="compositionally biased region" description="Basic and acidic residues" evidence="1">
    <location>
        <begin position="125"/>
        <end position="140"/>
    </location>
</feature>
<feature type="region of interest" description="Disordered" evidence="1">
    <location>
        <begin position="72"/>
        <end position="93"/>
    </location>
</feature>
<dbReference type="InterPro" id="IPR052376">
    <property type="entry name" value="Oxidative_Scav/Glycosyltrans"/>
</dbReference>
<dbReference type="InterPro" id="IPR003743">
    <property type="entry name" value="Zf-RING_7"/>
</dbReference>
<feature type="domain" description="C4-type zinc ribbon" evidence="2">
    <location>
        <begin position="203"/>
        <end position="237"/>
    </location>
</feature>
<evidence type="ECO:0000259" key="3">
    <source>
        <dbReference type="Pfam" id="PF24481"/>
    </source>
</evidence>
<evidence type="ECO:0008006" key="6">
    <source>
        <dbReference type="Google" id="ProtNLM"/>
    </source>
</evidence>